<name>B8BLS1_ORYSI</name>
<evidence type="ECO:0000313" key="1">
    <source>
        <dbReference type="EMBL" id="EEC68670.1"/>
    </source>
</evidence>
<dbReference type="Gramene" id="BGIOSGA036820-TA">
    <property type="protein sequence ID" value="BGIOSGA036820-PA"/>
    <property type="gene ID" value="BGIOSGA036820"/>
</dbReference>
<reference evidence="1 2" key="1">
    <citation type="journal article" date="2005" name="PLoS Biol.">
        <title>The genomes of Oryza sativa: a history of duplications.</title>
        <authorList>
            <person name="Yu J."/>
            <person name="Wang J."/>
            <person name="Lin W."/>
            <person name="Li S."/>
            <person name="Li H."/>
            <person name="Zhou J."/>
            <person name="Ni P."/>
            <person name="Dong W."/>
            <person name="Hu S."/>
            <person name="Zeng C."/>
            <person name="Zhang J."/>
            <person name="Zhang Y."/>
            <person name="Li R."/>
            <person name="Xu Z."/>
            <person name="Li S."/>
            <person name="Li X."/>
            <person name="Zheng H."/>
            <person name="Cong L."/>
            <person name="Lin L."/>
            <person name="Yin J."/>
            <person name="Geng J."/>
            <person name="Li G."/>
            <person name="Shi J."/>
            <person name="Liu J."/>
            <person name="Lv H."/>
            <person name="Li J."/>
            <person name="Wang J."/>
            <person name="Deng Y."/>
            <person name="Ran L."/>
            <person name="Shi X."/>
            <person name="Wang X."/>
            <person name="Wu Q."/>
            <person name="Li C."/>
            <person name="Ren X."/>
            <person name="Wang J."/>
            <person name="Wang X."/>
            <person name="Li D."/>
            <person name="Liu D."/>
            <person name="Zhang X."/>
            <person name="Ji Z."/>
            <person name="Zhao W."/>
            <person name="Sun Y."/>
            <person name="Zhang Z."/>
            <person name="Bao J."/>
            <person name="Han Y."/>
            <person name="Dong L."/>
            <person name="Ji J."/>
            <person name="Chen P."/>
            <person name="Wu S."/>
            <person name="Liu J."/>
            <person name="Xiao Y."/>
            <person name="Bu D."/>
            <person name="Tan J."/>
            <person name="Yang L."/>
            <person name="Ye C."/>
            <person name="Zhang J."/>
            <person name="Xu J."/>
            <person name="Zhou Y."/>
            <person name="Yu Y."/>
            <person name="Zhang B."/>
            <person name="Zhuang S."/>
            <person name="Wei H."/>
            <person name="Liu B."/>
            <person name="Lei M."/>
            <person name="Yu H."/>
            <person name="Li Y."/>
            <person name="Xu H."/>
            <person name="Wei S."/>
            <person name="He X."/>
            <person name="Fang L."/>
            <person name="Zhang Z."/>
            <person name="Zhang Y."/>
            <person name="Huang X."/>
            <person name="Su Z."/>
            <person name="Tong W."/>
            <person name="Li J."/>
            <person name="Tong Z."/>
            <person name="Li S."/>
            <person name="Ye J."/>
            <person name="Wang L."/>
            <person name="Fang L."/>
            <person name="Lei T."/>
            <person name="Chen C."/>
            <person name="Chen H."/>
            <person name="Xu Z."/>
            <person name="Li H."/>
            <person name="Huang H."/>
            <person name="Zhang F."/>
            <person name="Xu H."/>
            <person name="Li N."/>
            <person name="Zhao C."/>
            <person name="Li S."/>
            <person name="Dong L."/>
            <person name="Huang Y."/>
            <person name="Li L."/>
            <person name="Xi Y."/>
            <person name="Qi Q."/>
            <person name="Li W."/>
            <person name="Zhang B."/>
            <person name="Hu W."/>
            <person name="Zhang Y."/>
            <person name="Tian X."/>
            <person name="Jiao Y."/>
            <person name="Liang X."/>
            <person name="Jin J."/>
            <person name="Gao L."/>
            <person name="Zheng W."/>
            <person name="Hao B."/>
            <person name="Liu S."/>
            <person name="Wang W."/>
            <person name="Yuan L."/>
            <person name="Cao M."/>
            <person name="McDermott J."/>
            <person name="Samudrala R."/>
            <person name="Wang J."/>
            <person name="Wong G.K."/>
            <person name="Yang H."/>
        </authorList>
    </citation>
    <scope>NUCLEOTIDE SEQUENCE [LARGE SCALE GENOMIC DNA]</scope>
    <source>
        <strain evidence="2">cv. 93-11</strain>
    </source>
</reference>
<gene>
    <name evidence="1" type="ORF">OsI_37121</name>
</gene>
<protein>
    <recommendedName>
        <fullName evidence="3">WRKY domain-containing protein</fullName>
    </recommendedName>
</protein>
<evidence type="ECO:0000313" key="2">
    <source>
        <dbReference type="Proteomes" id="UP000007015"/>
    </source>
</evidence>
<dbReference type="Proteomes" id="UP000007015">
    <property type="component" value="Chromosome 12"/>
</dbReference>
<dbReference type="EMBL" id="CM000137">
    <property type="protein sequence ID" value="EEC68670.1"/>
    <property type="molecule type" value="Genomic_DNA"/>
</dbReference>
<sequence>MTPDGRIAEIVYNGEHNHPKPHPPRKPTLSTSVETLVATNDAGLENKLEGCDQAIGSDAVVEALRGGCHCLDGFRNGNEISDCKKRTLLTNLFRGKKNQQHENSCPRMPHPRIVPCHCISRLRSN</sequence>
<evidence type="ECO:0008006" key="3">
    <source>
        <dbReference type="Google" id="ProtNLM"/>
    </source>
</evidence>
<accession>B8BLS1</accession>
<proteinExistence type="predicted"/>
<dbReference type="AlphaFoldDB" id="B8BLS1"/>
<dbReference type="HOGENOM" id="CLU_1996390_0_0_1"/>
<keyword evidence="2" id="KW-1185">Reference proteome</keyword>
<organism evidence="1 2">
    <name type="scientific">Oryza sativa subsp. indica</name>
    <name type="common">Rice</name>
    <dbReference type="NCBI Taxonomy" id="39946"/>
    <lineage>
        <taxon>Eukaryota</taxon>
        <taxon>Viridiplantae</taxon>
        <taxon>Streptophyta</taxon>
        <taxon>Embryophyta</taxon>
        <taxon>Tracheophyta</taxon>
        <taxon>Spermatophyta</taxon>
        <taxon>Magnoliopsida</taxon>
        <taxon>Liliopsida</taxon>
        <taxon>Poales</taxon>
        <taxon>Poaceae</taxon>
        <taxon>BOP clade</taxon>
        <taxon>Oryzoideae</taxon>
        <taxon>Oryzeae</taxon>
        <taxon>Oryzinae</taxon>
        <taxon>Oryza</taxon>
        <taxon>Oryza sativa</taxon>
    </lineage>
</organism>